<gene>
    <name evidence="1" type="ORF">H8S75_24010</name>
</gene>
<sequence length="119" mass="12398">MKGTVFNEMIEQALLQLHTGFCGKVISVSGNLATVQPLNMVQAIGGQPQKQAVIPNCPVLDSAVKFTSLSPAAVRRIQAGDTVYCVCADRDITETRNGAFAAPVPGHHSLAGAVVVGIL</sequence>
<evidence type="ECO:0000313" key="2">
    <source>
        <dbReference type="Proteomes" id="UP000634672"/>
    </source>
</evidence>
<organism evidence="1 2">
    <name type="scientific">Hungatella hominis</name>
    <dbReference type="NCBI Taxonomy" id="2763050"/>
    <lineage>
        <taxon>Bacteria</taxon>
        <taxon>Bacillati</taxon>
        <taxon>Bacillota</taxon>
        <taxon>Clostridia</taxon>
        <taxon>Lachnospirales</taxon>
        <taxon>Lachnospiraceae</taxon>
        <taxon>Hungatella</taxon>
    </lineage>
</organism>
<dbReference type="RefSeq" id="WP_187023702.1">
    <property type="nucleotide sequence ID" value="NZ_JACOPB010000014.1"/>
</dbReference>
<protein>
    <recommendedName>
        <fullName evidence="3">Phage protein Gp138 N-terminal domain-containing protein</fullName>
    </recommendedName>
</protein>
<name>A0ABR7HCT5_9FIRM</name>
<dbReference type="InterPro" id="IPR037026">
    <property type="entry name" value="Vgr_OB-fold_dom_sf"/>
</dbReference>
<dbReference type="EMBL" id="JACOPB010000014">
    <property type="protein sequence ID" value="MBC5711007.1"/>
    <property type="molecule type" value="Genomic_DNA"/>
</dbReference>
<dbReference type="Gene3D" id="2.40.50.230">
    <property type="entry name" value="Gp5 N-terminal domain"/>
    <property type="match status" value="1"/>
</dbReference>
<reference evidence="1 2" key="1">
    <citation type="submission" date="2020-08" db="EMBL/GenBank/DDBJ databases">
        <title>Genome public.</title>
        <authorList>
            <person name="Liu C."/>
            <person name="Sun Q."/>
        </authorList>
    </citation>
    <scope>NUCLEOTIDE SEQUENCE [LARGE SCALE GENOMIC DNA]</scope>
    <source>
        <strain evidence="1 2">NSJ-66</strain>
    </source>
</reference>
<evidence type="ECO:0008006" key="3">
    <source>
        <dbReference type="Google" id="ProtNLM"/>
    </source>
</evidence>
<accession>A0ABR7HCT5</accession>
<evidence type="ECO:0000313" key="1">
    <source>
        <dbReference type="EMBL" id="MBC5711007.1"/>
    </source>
</evidence>
<dbReference type="Proteomes" id="UP000634672">
    <property type="component" value="Unassembled WGS sequence"/>
</dbReference>
<comment type="caution">
    <text evidence="1">The sequence shown here is derived from an EMBL/GenBank/DDBJ whole genome shotgun (WGS) entry which is preliminary data.</text>
</comment>
<keyword evidence="2" id="KW-1185">Reference proteome</keyword>
<proteinExistence type="predicted"/>